<dbReference type="RefSeq" id="WP_080937593.1">
    <property type="nucleotide sequence ID" value="NZ_CP002581.1"/>
</dbReference>
<dbReference type="InterPro" id="IPR015590">
    <property type="entry name" value="Aldehyde_DH_dom"/>
</dbReference>
<dbReference type="FunFam" id="3.40.605.10:FF:000007">
    <property type="entry name" value="NAD/NADP-dependent betaine aldehyde dehydrogenase"/>
    <property type="match status" value="1"/>
</dbReference>
<gene>
    <name evidence="4" type="primary">gabD2</name>
    <name evidence="4" type="ORF">BGL_2c29050</name>
</gene>
<feature type="domain" description="Aldehyde dehydrogenase" evidence="3">
    <location>
        <begin position="35"/>
        <end position="488"/>
    </location>
</feature>
<dbReference type="FunFam" id="3.40.309.10:FF:000009">
    <property type="entry name" value="Aldehyde dehydrogenase A"/>
    <property type="match status" value="1"/>
</dbReference>
<evidence type="ECO:0000259" key="3">
    <source>
        <dbReference type="Pfam" id="PF00171"/>
    </source>
</evidence>
<keyword evidence="5" id="KW-1185">Reference proteome</keyword>
<dbReference type="GO" id="GO:0009450">
    <property type="term" value="P:gamma-aminobutyric acid catabolic process"/>
    <property type="evidence" value="ECO:0007669"/>
    <property type="project" value="TreeGrafter"/>
</dbReference>
<dbReference type="CDD" id="cd07103">
    <property type="entry name" value="ALDH_F5_SSADH_GabD"/>
    <property type="match status" value="1"/>
</dbReference>
<evidence type="ECO:0000313" key="4">
    <source>
        <dbReference type="EMBL" id="AJK50959.1"/>
    </source>
</evidence>
<proteinExistence type="inferred from homology"/>
<dbReference type="SUPFAM" id="SSF53720">
    <property type="entry name" value="ALDH-like"/>
    <property type="match status" value="1"/>
</dbReference>
<dbReference type="InterPro" id="IPR016162">
    <property type="entry name" value="Ald_DH_N"/>
</dbReference>
<dbReference type="EC" id="1.2.1.16" evidence="4"/>
<dbReference type="Gene3D" id="3.40.605.10">
    <property type="entry name" value="Aldehyde Dehydrogenase, Chain A, domain 1"/>
    <property type="match status" value="1"/>
</dbReference>
<organism evidence="4 5">
    <name type="scientific">Burkholderia plantarii</name>
    <dbReference type="NCBI Taxonomy" id="41899"/>
    <lineage>
        <taxon>Bacteria</taxon>
        <taxon>Pseudomonadati</taxon>
        <taxon>Pseudomonadota</taxon>
        <taxon>Betaproteobacteria</taxon>
        <taxon>Burkholderiales</taxon>
        <taxon>Burkholderiaceae</taxon>
        <taxon>Burkholderia</taxon>
    </lineage>
</organism>
<dbReference type="HOGENOM" id="CLU_005391_5_1_4"/>
<dbReference type="GO" id="GO:0004777">
    <property type="term" value="F:succinate-semialdehyde dehydrogenase (NAD+) activity"/>
    <property type="evidence" value="ECO:0007669"/>
    <property type="project" value="TreeGrafter"/>
</dbReference>
<comment type="similarity">
    <text evidence="1">Belongs to the aldehyde dehydrogenase family.</text>
</comment>
<dbReference type="AlphaFoldDB" id="A0A0B6S960"/>
<dbReference type="SMR" id="A0A0B6S960"/>
<dbReference type="PANTHER" id="PTHR43353">
    <property type="entry name" value="SUCCINATE-SEMIALDEHYDE DEHYDROGENASE, MITOCHONDRIAL"/>
    <property type="match status" value="1"/>
</dbReference>
<dbReference type="EMBL" id="CP002581">
    <property type="protein sequence ID" value="AJK50959.1"/>
    <property type="molecule type" value="Genomic_DNA"/>
</dbReference>
<dbReference type="InterPro" id="IPR016163">
    <property type="entry name" value="Ald_DH_C"/>
</dbReference>
<sequence length="495" mass="51896">MTHPVSSPDAAIEVAYAPAPAYDALHLFIDGEWLPAGARATAPVINPASGRELGRVPLATAADLDRALDATARAFAVWRRTVPAERARVLKGAAALIRERAGRIATLLTLEEGKPLAESRDEVLRAADYFEWFAEEARRIDGRVVPSNRPGVQQLVKRLPIGPVAAFTPWNFPAITPARKLSAALAAGCSVVLKPGEESPATALALARALDDAGLPKGVLQVVFGVPDEVSRRLIASPAIRKVAFTGSAPVGRLLSARAAEGVKPVTLELGGHGPVLVFDDADLAHAASGGAANRFRGTGQVCISATRFLIQRRAYDAFVEQFVAATRALVVGDGLRPDTQVGPLANARQLAKVEALVADAVARGARVLAGGRRIAGDGFFFEPTVLAEVPADARVMHEEPFGPIAVLMRFDTLEAGLAEANRLPYGLAAYAFTSSARTALAVGDGLEAGMVGINQYRIVATELPFGGIKESGHGSEGGVEGIAPYLVNQFISQA</sequence>
<dbReference type="KEGG" id="bgp:BGL_2c29050"/>
<dbReference type="Gene3D" id="3.40.309.10">
    <property type="entry name" value="Aldehyde Dehydrogenase, Chain A, domain 2"/>
    <property type="match status" value="1"/>
</dbReference>
<evidence type="ECO:0000256" key="2">
    <source>
        <dbReference type="ARBA" id="ARBA00023002"/>
    </source>
</evidence>
<name>A0A0B6S960_BURPL</name>
<evidence type="ECO:0000313" key="5">
    <source>
        <dbReference type="Proteomes" id="UP000031838"/>
    </source>
</evidence>
<dbReference type="InterPro" id="IPR016161">
    <property type="entry name" value="Ald_DH/histidinol_DH"/>
</dbReference>
<dbReference type="Pfam" id="PF00171">
    <property type="entry name" value="Aldedh"/>
    <property type="match status" value="1"/>
</dbReference>
<keyword evidence="2 4" id="KW-0560">Oxidoreductase</keyword>
<dbReference type="PANTHER" id="PTHR43353:SF5">
    <property type="entry name" value="SUCCINATE-SEMIALDEHYDE DEHYDROGENASE, MITOCHONDRIAL"/>
    <property type="match status" value="1"/>
</dbReference>
<dbReference type="Proteomes" id="UP000031838">
    <property type="component" value="Chromosome 2"/>
</dbReference>
<evidence type="ECO:0000256" key="1">
    <source>
        <dbReference type="ARBA" id="ARBA00009986"/>
    </source>
</evidence>
<dbReference type="InterPro" id="IPR050740">
    <property type="entry name" value="Aldehyde_DH_Superfamily"/>
</dbReference>
<accession>A0A0B6S960</accession>
<reference evidence="4 5" key="2">
    <citation type="journal article" date="2016" name="Appl. Microbiol. Biotechnol.">
        <title>Mutations improving production and secretion of extracellular lipase by Burkholderia glumae PG1.</title>
        <authorList>
            <person name="Knapp A."/>
            <person name="Voget S."/>
            <person name="Gao R."/>
            <person name="Zaburannyi N."/>
            <person name="Krysciak D."/>
            <person name="Breuer M."/>
            <person name="Hauer B."/>
            <person name="Streit W.R."/>
            <person name="Muller R."/>
            <person name="Daniel R."/>
            <person name="Jaeger K.E."/>
        </authorList>
    </citation>
    <scope>NUCLEOTIDE SEQUENCE [LARGE SCALE GENOMIC DNA]</scope>
    <source>
        <strain evidence="4 5">PG1</strain>
    </source>
</reference>
<reference evidence="5" key="1">
    <citation type="submission" date="2011-03" db="EMBL/GenBank/DDBJ databases">
        <authorList>
            <person name="Voget S."/>
            <person name="Streit W.R."/>
            <person name="Jaeger K.E."/>
            <person name="Daniel R."/>
        </authorList>
    </citation>
    <scope>NUCLEOTIDE SEQUENCE [LARGE SCALE GENOMIC DNA]</scope>
    <source>
        <strain evidence="5">PG1</strain>
    </source>
</reference>
<protein>
    <submittedName>
        <fullName evidence="4">Succinate-semialdehyde dehydrogenase (NADP+)</fullName>
        <ecNumber evidence="4">1.2.1.16</ecNumber>
    </submittedName>
</protein>